<dbReference type="SMART" id="SM00558">
    <property type="entry name" value="JmjC"/>
    <property type="match status" value="1"/>
</dbReference>
<evidence type="ECO:0000256" key="4">
    <source>
        <dbReference type="ARBA" id="ARBA00008037"/>
    </source>
</evidence>
<comment type="catalytic activity">
    <reaction evidence="18">
        <text>N(6),N(6)-dimethyl-L-lysyl(36)-[histone H3] + 2 2-oxoglutarate + 2 O2 = L-lysyl(36)-[histone H3] + 2 formaldehyde + 2 succinate + 2 CO2</text>
        <dbReference type="Rhea" id="RHEA:42032"/>
        <dbReference type="Rhea" id="RHEA-COMP:9785"/>
        <dbReference type="Rhea" id="RHEA-COMP:9787"/>
        <dbReference type="ChEBI" id="CHEBI:15379"/>
        <dbReference type="ChEBI" id="CHEBI:16526"/>
        <dbReference type="ChEBI" id="CHEBI:16810"/>
        <dbReference type="ChEBI" id="CHEBI:16842"/>
        <dbReference type="ChEBI" id="CHEBI:29969"/>
        <dbReference type="ChEBI" id="CHEBI:30031"/>
        <dbReference type="ChEBI" id="CHEBI:61976"/>
        <dbReference type="EC" id="1.14.11.27"/>
    </reaction>
</comment>
<dbReference type="CDD" id="cd15517">
    <property type="entry name" value="PHD_TCF19_like"/>
    <property type="match status" value="1"/>
</dbReference>
<dbReference type="InterPro" id="IPR050690">
    <property type="entry name" value="JHDM1_Histone_Demethylase"/>
</dbReference>
<dbReference type="PROSITE" id="PS50081">
    <property type="entry name" value="ZF_DAG_PE_2"/>
    <property type="match status" value="1"/>
</dbReference>
<dbReference type="GO" id="GO:0008270">
    <property type="term" value="F:zinc ion binding"/>
    <property type="evidence" value="ECO:0007669"/>
    <property type="project" value="UniProtKB-KW"/>
</dbReference>
<evidence type="ECO:0000256" key="16">
    <source>
        <dbReference type="ARBA" id="ARBA00023242"/>
    </source>
</evidence>
<comment type="caution">
    <text evidence="22">The sequence shown here is derived from an EMBL/GenBank/DDBJ whole genome shotgun (WGS) entry which is preliminary data.</text>
</comment>
<feature type="compositionally biased region" description="Basic and acidic residues" evidence="19">
    <location>
        <begin position="467"/>
        <end position="506"/>
    </location>
</feature>
<keyword evidence="9" id="KW-0862">Zinc</keyword>
<keyword evidence="14" id="KW-0805">Transcription regulation</keyword>
<dbReference type="InterPro" id="IPR003347">
    <property type="entry name" value="JmjC_dom"/>
</dbReference>
<gene>
    <name evidence="22" type="ORF">BCR43DRAFT_484016</name>
</gene>
<evidence type="ECO:0000256" key="15">
    <source>
        <dbReference type="ARBA" id="ARBA00023163"/>
    </source>
</evidence>
<evidence type="ECO:0000256" key="18">
    <source>
        <dbReference type="ARBA" id="ARBA00047915"/>
    </source>
</evidence>
<evidence type="ECO:0000313" key="22">
    <source>
        <dbReference type="EMBL" id="ORZ03806.1"/>
    </source>
</evidence>
<dbReference type="STRING" id="13706.A0A1X2HW60"/>
<sequence length="576" mass="66822">MRIVEETDNCVLCPHTGYSDFSEKDLWLQCNCCKTWFHAHCLRLTASECASFDQYHCAQCVPVHGPSTYKPEPRKSTRERSELNYADLNDGKTADQNIWEKVLRSKQFEEDPFQRLDASQVTYEYMRETGMTWPFVIEKPEGLGYDYPVEVIDVATQSEISGWDMGRWADYYELERRDRIRNVISLEISGTDFAKDIERPKLVRDMDWIDQVWPHEHTPEEYPKVQLYCLMGTRNSYTDFHIDFGGTSVFYHIVSGSKVFYFIEPTPTNLRKYEKWNQSPDQSHVFLGDEVKKCYAVHLKAGNTMIIPTGWIHAVYTPDDALVIGGNFLHGLNIPGQLEIYRIEDTTEVPDKFRFPYFVRIHWYAILHYRDRLKQDINCLSERERAGLMKLVDWLYSDMKKSSSSPRVYLKSLELPIKLKSADELLKSLMRHLRAAAGEKVPGYRKNRDKNGESQSQQKPGKRRRKSSESEESPRKRSVRVQDYERKRMEEKDGKRSITPEAKKETSYASGLNGHAKTPKTPAPLDANGNPVKRGRGRPRKILPQDSQQEQLLPPAAPKMEQKEMDSPISALPQVD</sequence>
<evidence type="ECO:0000256" key="9">
    <source>
        <dbReference type="ARBA" id="ARBA00022833"/>
    </source>
</evidence>
<evidence type="ECO:0000256" key="14">
    <source>
        <dbReference type="ARBA" id="ARBA00023015"/>
    </source>
</evidence>
<dbReference type="PROSITE" id="PS51184">
    <property type="entry name" value="JMJC"/>
    <property type="match status" value="1"/>
</dbReference>
<dbReference type="InterPro" id="IPR001965">
    <property type="entry name" value="Znf_PHD"/>
</dbReference>
<dbReference type="InterPro" id="IPR011011">
    <property type="entry name" value="Znf_FYVE_PHD"/>
</dbReference>
<keyword evidence="23" id="KW-1185">Reference proteome</keyword>
<feature type="domain" description="JmjC" evidence="21">
    <location>
        <begin position="188"/>
        <end position="345"/>
    </location>
</feature>
<proteinExistence type="inferred from homology"/>
<dbReference type="InterPro" id="IPR002219">
    <property type="entry name" value="PKC_DAG/PE"/>
</dbReference>
<dbReference type="EC" id="1.14.11.27" evidence="5"/>
<dbReference type="SUPFAM" id="SSF57903">
    <property type="entry name" value="FYVE/PHD zinc finger"/>
    <property type="match status" value="1"/>
</dbReference>
<dbReference type="InParanoid" id="A0A1X2HW60"/>
<dbReference type="PROSITE" id="PS01359">
    <property type="entry name" value="ZF_PHD_1"/>
    <property type="match status" value="1"/>
</dbReference>
<comment type="similarity">
    <text evidence="4">Belongs to the JHDM1 histone demethylase family.</text>
</comment>
<reference evidence="22 23" key="1">
    <citation type="submission" date="2016-07" db="EMBL/GenBank/DDBJ databases">
        <title>Pervasive Adenine N6-methylation of Active Genes in Fungi.</title>
        <authorList>
            <consortium name="DOE Joint Genome Institute"/>
            <person name="Mondo S.J."/>
            <person name="Dannebaum R.O."/>
            <person name="Kuo R.C."/>
            <person name="Labutti K."/>
            <person name="Haridas S."/>
            <person name="Kuo A."/>
            <person name="Salamov A."/>
            <person name="Ahrendt S.R."/>
            <person name="Lipzen A."/>
            <person name="Sullivan W."/>
            <person name="Andreopoulos W.B."/>
            <person name="Clum A."/>
            <person name="Lindquist E."/>
            <person name="Daum C."/>
            <person name="Ramamoorthy G.K."/>
            <person name="Gryganskyi A."/>
            <person name="Culley D."/>
            <person name="Magnuson J.K."/>
            <person name="James T.Y."/>
            <person name="O'Malley M.A."/>
            <person name="Stajich J.E."/>
            <person name="Spatafora J.W."/>
            <person name="Visel A."/>
            <person name="Grigoriev I.V."/>
        </authorList>
    </citation>
    <scope>NUCLEOTIDE SEQUENCE [LARGE SCALE GENOMIC DNA]</scope>
    <source>
        <strain evidence="22 23">NRRL 2496</strain>
    </source>
</reference>
<dbReference type="Pfam" id="PF02373">
    <property type="entry name" value="JmjC"/>
    <property type="match status" value="1"/>
</dbReference>
<dbReference type="SMART" id="SM00249">
    <property type="entry name" value="PHD"/>
    <property type="match status" value="1"/>
</dbReference>
<keyword evidence="8" id="KW-0863">Zinc-finger</keyword>
<evidence type="ECO:0000256" key="17">
    <source>
        <dbReference type="ARBA" id="ARBA00031083"/>
    </source>
</evidence>
<dbReference type="InterPro" id="IPR019786">
    <property type="entry name" value="Zinc_finger_PHD-type_CS"/>
</dbReference>
<dbReference type="EMBL" id="MCGN01000001">
    <property type="protein sequence ID" value="ORZ03806.1"/>
    <property type="molecule type" value="Genomic_DNA"/>
</dbReference>
<dbReference type="AlphaFoldDB" id="A0A1X2HW60"/>
<dbReference type="OrthoDB" id="5876800at2759"/>
<evidence type="ECO:0000256" key="2">
    <source>
        <dbReference type="ARBA" id="ARBA00003909"/>
    </source>
</evidence>
<protein>
    <recommendedName>
        <fullName evidence="6">JmjC domain-containing histone demethylation protein 1</fullName>
        <ecNumber evidence="5">1.14.11.27</ecNumber>
    </recommendedName>
    <alternativeName>
        <fullName evidence="17">[Histone-H3]-lysine-36 demethylase 1</fullName>
    </alternativeName>
</protein>
<keyword evidence="7" id="KW-0479">Metal-binding</keyword>
<evidence type="ECO:0000256" key="10">
    <source>
        <dbReference type="ARBA" id="ARBA00022853"/>
    </source>
</evidence>
<keyword evidence="10" id="KW-0156">Chromatin regulator</keyword>
<dbReference type="GO" id="GO:0005634">
    <property type="term" value="C:nucleus"/>
    <property type="evidence" value="ECO:0007669"/>
    <property type="project" value="UniProtKB-SubCell"/>
</dbReference>
<evidence type="ECO:0000256" key="11">
    <source>
        <dbReference type="ARBA" id="ARBA00022964"/>
    </source>
</evidence>
<evidence type="ECO:0000256" key="6">
    <source>
        <dbReference type="ARBA" id="ARBA00015153"/>
    </source>
</evidence>
<evidence type="ECO:0000256" key="5">
    <source>
        <dbReference type="ARBA" id="ARBA00013246"/>
    </source>
</evidence>
<evidence type="ECO:0000256" key="8">
    <source>
        <dbReference type="ARBA" id="ARBA00022771"/>
    </source>
</evidence>
<accession>A0A1X2HW60</accession>
<evidence type="ECO:0000313" key="23">
    <source>
        <dbReference type="Proteomes" id="UP000242180"/>
    </source>
</evidence>
<evidence type="ECO:0000256" key="3">
    <source>
        <dbReference type="ARBA" id="ARBA00004123"/>
    </source>
</evidence>
<name>A0A1X2HW60_SYNRA</name>
<keyword evidence="16" id="KW-0539">Nucleus</keyword>
<dbReference type="Pfam" id="PF17811">
    <property type="entry name" value="JHD"/>
    <property type="match status" value="1"/>
</dbReference>
<feature type="region of interest" description="Disordered" evidence="19">
    <location>
        <begin position="437"/>
        <end position="576"/>
    </location>
</feature>
<comment type="function">
    <text evidence="2">Histone demethylase that specifically demethylates 'Lys-36' of histone H3, thereby playing a central role in histone code.</text>
</comment>
<dbReference type="GO" id="GO:0140680">
    <property type="term" value="F:histone H3K36me/H3K36me2 demethylase activity"/>
    <property type="evidence" value="ECO:0007669"/>
    <property type="project" value="UniProtKB-EC"/>
</dbReference>
<dbReference type="SUPFAM" id="SSF51197">
    <property type="entry name" value="Clavaminate synthase-like"/>
    <property type="match status" value="1"/>
</dbReference>
<dbReference type="OMA" id="CHINETP"/>
<keyword evidence="12" id="KW-0560">Oxidoreductase</keyword>
<evidence type="ECO:0000259" key="21">
    <source>
        <dbReference type="PROSITE" id="PS51184"/>
    </source>
</evidence>
<evidence type="ECO:0000259" key="20">
    <source>
        <dbReference type="PROSITE" id="PS50081"/>
    </source>
</evidence>
<feature type="domain" description="Phorbol-ester/DAG-type" evidence="20">
    <location>
        <begin position="1"/>
        <end position="49"/>
    </location>
</feature>
<dbReference type="Proteomes" id="UP000242180">
    <property type="component" value="Unassembled WGS sequence"/>
</dbReference>
<dbReference type="InterPro" id="IPR041070">
    <property type="entry name" value="JHD"/>
</dbReference>
<comment type="cofactor">
    <cofactor evidence="1">
        <name>Fe(2+)</name>
        <dbReference type="ChEBI" id="CHEBI:29033"/>
    </cofactor>
</comment>
<organism evidence="22 23">
    <name type="scientific">Syncephalastrum racemosum</name>
    <name type="common">Filamentous fungus</name>
    <dbReference type="NCBI Taxonomy" id="13706"/>
    <lineage>
        <taxon>Eukaryota</taxon>
        <taxon>Fungi</taxon>
        <taxon>Fungi incertae sedis</taxon>
        <taxon>Mucoromycota</taxon>
        <taxon>Mucoromycotina</taxon>
        <taxon>Mucoromycetes</taxon>
        <taxon>Mucorales</taxon>
        <taxon>Syncephalastraceae</taxon>
        <taxon>Syncephalastrum</taxon>
    </lineage>
</organism>
<evidence type="ECO:0000256" key="1">
    <source>
        <dbReference type="ARBA" id="ARBA00001954"/>
    </source>
</evidence>
<keyword evidence="13" id="KW-0408">Iron</keyword>
<evidence type="ECO:0000256" key="19">
    <source>
        <dbReference type="SAM" id="MobiDB-lite"/>
    </source>
</evidence>
<evidence type="ECO:0000256" key="13">
    <source>
        <dbReference type="ARBA" id="ARBA00023004"/>
    </source>
</evidence>
<keyword evidence="15" id="KW-0804">Transcription</keyword>
<comment type="subcellular location">
    <subcellularLocation>
        <location evidence="3">Nucleus</location>
    </subcellularLocation>
</comment>
<keyword evidence="11" id="KW-0223">Dioxygenase</keyword>
<evidence type="ECO:0000256" key="7">
    <source>
        <dbReference type="ARBA" id="ARBA00022723"/>
    </source>
</evidence>
<dbReference type="Gene3D" id="2.60.120.650">
    <property type="entry name" value="Cupin"/>
    <property type="match status" value="1"/>
</dbReference>
<evidence type="ECO:0000256" key="12">
    <source>
        <dbReference type="ARBA" id="ARBA00023002"/>
    </source>
</evidence>
<dbReference type="PANTHER" id="PTHR23123">
    <property type="entry name" value="PHD/F-BOX CONTAINING PROTEIN"/>
    <property type="match status" value="1"/>
</dbReference>